<evidence type="ECO:0000256" key="1">
    <source>
        <dbReference type="ARBA" id="ARBA00004127"/>
    </source>
</evidence>
<keyword evidence="7" id="KW-1185">Reference proteome</keyword>
<gene>
    <name evidence="6" type="ORF">H9Y05_07795</name>
</gene>
<evidence type="ECO:0000256" key="2">
    <source>
        <dbReference type="ARBA" id="ARBA00022692"/>
    </source>
</evidence>
<feature type="transmembrane region" description="Helical" evidence="5">
    <location>
        <begin position="12"/>
        <end position="32"/>
    </location>
</feature>
<keyword evidence="3 5" id="KW-1133">Transmembrane helix</keyword>
<comment type="subcellular location">
    <subcellularLocation>
        <location evidence="1">Endomembrane system</location>
        <topology evidence="1">Multi-pass membrane protein</topology>
    </subcellularLocation>
</comment>
<dbReference type="Gene3D" id="1.20.120.1630">
    <property type="match status" value="1"/>
</dbReference>
<organism evidence="6 7">
    <name type="scientific">Taishania pollutisoli</name>
    <dbReference type="NCBI Taxonomy" id="2766479"/>
    <lineage>
        <taxon>Bacteria</taxon>
        <taxon>Pseudomonadati</taxon>
        <taxon>Bacteroidota</taxon>
        <taxon>Flavobacteriia</taxon>
        <taxon>Flavobacteriales</taxon>
        <taxon>Crocinitomicaceae</taxon>
        <taxon>Taishania</taxon>
    </lineage>
</organism>
<name>A0A8J6PIS0_9FLAO</name>
<dbReference type="InterPro" id="IPR052527">
    <property type="entry name" value="Metal_cation-efflux_comp"/>
</dbReference>
<reference evidence="6" key="1">
    <citation type="submission" date="2020-09" db="EMBL/GenBank/DDBJ databases">
        <title>Taishania pollutisoli gen. nov., sp. nov., Isolated from Tetrabromobisphenol A-Contaminated Soil.</title>
        <authorList>
            <person name="Chen Q."/>
        </authorList>
    </citation>
    <scope>NUCLEOTIDE SEQUENCE</scope>
    <source>
        <strain evidence="6">CZZ-1</strain>
    </source>
</reference>
<evidence type="ECO:0000313" key="6">
    <source>
        <dbReference type="EMBL" id="MBC9812374.1"/>
    </source>
</evidence>
<dbReference type="EMBL" id="JACVEL010000004">
    <property type="protein sequence ID" value="MBC9812374.1"/>
    <property type="molecule type" value="Genomic_DNA"/>
</dbReference>
<feature type="transmembrane region" description="Helical" evidence="5">
    <location>
        <begin position="81"/>
        <end position="99"/>
    </location>
</feature>
<sequence>MKPSELLLNSFLGLLFLLCTMGAALFLSYGSFKYALTWLYLSIFACSVIAITVYLFLFDKHLLKSRLKAGPVSETRVTQKIIQSIAGLLFLGIFVLSALDYQNKWSNVPIQLSYTSDLVCALAFIFLFFVFKQNTFLSATIEVQEKQKVVSTGLYGIVRHPMYTGALALLSFTPTALGSYYGLLPVLIIAFVIAYRTIDEENELKQNLVGYKAYCEKVKYRLIPLLF</sequence>
<dbReference type="RefSeq" id="WP_216713961.1">
    <property type="nucleotide sequence ID" value="NZ_JACVEL010000004.1"/>
</dbReference>
<evidence type="ECO:0000313" key="7">
    <source>
        <dbReference type="Proteomes" id="UP000652681"/>
    </source>
</evidence>
<evidence type="ECO:0000256" key="3">
    <source>
        <dbReference type="ARBA" id="ARBA00022989"/>
    </source>
</evidence>
<feature type="transmembrane region" description="Helical" evidence="5">
    <location>
        <begin position="178"/>
        <end position="198"/>
    </location>
</feature>
<keyword evidence="2 5" id="KW-0812">Transmembrane</keyword>
<dbReference type="PANTHER" id="PTHR43847">
    <property type="entry name" value="BLL3993 PROTEIN"/>
    <property type="match status" value="1"/>
</dbReference>
<feature type="transmembrane region" description="Helical" evidence="5">
    <location>
        <begin position="38"/>
        <end position="58"/>
    </location>
</feature>
<dbReference type="Pfam" id="PF04191">
    <property type="entry name" value="PEMT"/>
    <property type="match status" value="1"/>
</dbReference>
<dbReference type="AlphaFoldDB" id="A0A8J6PIS0"/>
<evidence type="ECO:0000256" key="5">
    <source>
        <dbReference type="SAM" id="Phobius"/>
    </source>
</evidence>
<feature type="transmembrane region" description="Helical" evidence="5">
    <location>
        <begin position="111"/>
        <end position="131"/>
    </location>
</feature>
<proteinExistence type="predicted"/>
<dbReference type="Proteomes" id="UP000652681">
    <property type="component" value="Unassembled WGS sequence"/>
</dbReference>
<comment type="caution">
    <text evidence="6">The sequence shown here is derived from an EMBL/GenBank/DDBJ whole genome shotgun (WGS) entry which is preliminary data.</text>
</comment>
<dbReference type="PANTHER" id="PTHR43847:SF1">
    <property type="entry name" value="BLL3993 PROTEIN"/>
    <property type="match status" value="1"/>
</dbReference>
<accession>A0A8J6PIS0</accession>
<protein>
    <submittedName>
        <fullName evidence="6">Isoprenylcysteine carboxylmethyltransferase family protein</fullName>
    </submittedName>
</protein>
<dbReference type="GO" id="GO:0012505">
    <property type="term" value="C:endomembrane system"/>
    <property type="evidence" value="ECO:0007669"/>
    <property type="project" value="UniProtKB-SubCell"/>
</dbReference>
<evidence type="ECO:0000256" key="4">
    <source>
        <dbReference type="ARBA" id="ARBA00023136"/>
    </source>
</evidence>
<dbReference type="InterPro" id="IPR007318">
    <property type="entry name" value="Phopholipid_MeTrfase"/>
</dbReference>
<keyword evidence="4 5" id="KW-0472">Membrane</keyword>